<evidence type="ECO:0000256" key="1">
    <source>
        <dbReference type="SAM" id="MobiDB-lite"/>
    </source>
</evidence>
<comment type="caution">
    <text evidence="2">The sequence shown here is derived from an EMBL/GenBank/DDBJ whole genome shotgun (WGS) entry which is preliminary data.</text>
</comment>
<gene>
    <name evidence="2" type="ORF">ARD30_24790</name>
</gene>
<feature type="region of interest" description="Disordered" evidence="1">
    <location>
        <begin position="1"/>
        <end position="64"/>
    </location>
</feature>
<dbReference type="Proteomes" id="UP000051562">
    <property type="component" value="Unassembled WGS sequence"/>
</dbReference>
<evidence type="ECO:0000313" key="3">
    <source>
        <dbReference type="Proteomes" id="UP000051562"/>
    </source>
</evidence>
<proteinExistence type="predicted"/>
<protein>
    <submittedName>
        <fullName evidence="2">Uncharacterized protein</fullName>
    </submittedName>
</protein>
<dbReference type="AlphaFoldDB" id="A0A0Q3KTM3"/>
<evidence type="ECO:0000313" key="2">
    <source>
        <dbReference type="EMBL" id="KQK27804.1"/>
    </source>
</evidence>
<name>A0A0Q3KTM3_9HYPH</name>
<accession>A0A0Q3KTM3</accession>
<reference evidence="2 3" key="1">
    <citation type="submission" date="2015-10" db="EMBL/GenBank/DDBJ databases">
        <title>Draft genome of Bosea thiooxidans.</title>
        <authorList>
            <person name="Wang X."/>
        </authorList>
    </citation>
    <scope>NUCLEOTIDE SEQUENCE [LARGE SCALE GENOMIC DNA]</scope>
    <source>
        <strain evidence="2 3">CGMCC 9174</strain>
    </source>
</reference>
<dbReference type="EMBL" id="LMAR01000092">
    <property type="protein sequence ID" value="KQK27804.1"/>
    <property type="molecule type" value="Genomic_DNA"/>
</dbReference>
<keyword evidence="3" id="KW-1185">Reference proteome</keyword>
<sequence>MVAPVFSVLVRPEETQQSASGSGPSSGRGNGRALAPGDRIRLPGIRRGNARPDQIAVQSEQRVF</sequence>
<organism evidence="2 3">
    <name type="scientific">Bosea thiooxidans</name>
    <dbReference type="NCBI Taxonomy" id="53254"/>
    <lineage>
        <taxon>Bacteria</taxon>
        <taxon>Pseudomonadati</taxon>
        <taxon>Pseudomonadota</taxon>
        <taxon>Alphaproteobacteria</taxon>
        <taxon>Hyphomicrobiales</taxon>
        <taxon>Boseaceae</taxon>
        <taxon>Bosea</taxon>
    </lineage>
</organism>